<accession>A0A069QIZ2</accession>
<comment type="caution">
    <text evidence="2">The sequence shown here is derived from an EMBL/GenBank/DDBJ whole genome shotgun (WGS) entry which is preliminary data.</text>
</comment>
<evidence type="ECO:0000313" key="3">
    <source>
        <dbReference type="Proteomes" id="UP000027442"/>
    </source>
</evidence>
<dbReference type="HOGENOM" id="CLU_1282269_0_0_10"/>
<dbReference type="AlphaFoldDB" id="A0A069QIZ2"/>
<evidence type="ECO:0000256" key="1">
    <source>
        <dbReference type="SAM" id="SignalP"/>
    </source>
</evidence>
<protein>
    <recommendedName>
        <fullName evidence="4">Gliding motility-associated protein GldM N-terminal domain-containing protein</fullName>
    </recommendedName>
</protein>
<proteinExistence type="predicted"/>
<dbReference type="RefSeq" id="WP_009237271.1">
    <property type="nucleotide sequence ID" value="NZ_KB899216.1"/>
</dbReference>
<name>A0A069QIZ2_HOYLO</name>
<dbReference type="EMBL" id="JNGW01000080">
    <property type="protein sequence ID" value="KDR52029.1"/>
    <property type="molecule type" value="Genomic_DNA"/>
</dbReference>
<dbReference type="Proteomes" id="UP000027442">
    <property type="component" value="Unassembled WGS sequence"/>
</dbReference>
<feature type="signal peptide" evidence="1">
    <location>
        <begin position="1"/>
        <end position="18"/>
    </location>
</feature>
<reference evidence="2 3" key="1">
    <citation type="submission" date="2013-08" db="EMBL/GenBank/DDBJ databases">
        <authorList>
            <person name="Weinstock G."/>
            <person name="Sodergren E."/>
            <person name="Wylie T."/>
            <person name="Fulton L."/>
            <person name="Fulton R."/>
            <person name="Fronick C."/>
            <person name="O'Laughlin M."/>
            <person name="Godfrey J."/>
            <person name="Miner T."/>
            <person name="Herter B."/>
            <person name="Appelbaum E."/>
            <person name="Cordes M."/>
            <person name="Lek S."/>
            <person name="Wollam A."/>
            <person name="Pepin K.H."/>
            <person name="Palsikar V.B."/>
            <person name="Mitreva M."/>
            <person name="Wilson R.K."/>
        </authorList>
    </citation>
    <scope>NUCLEOTIDE SEQUENCE [LARGE SCALE GENOMIC DNA]</scope>
    <source>
        <strain evidence="2 3">ATCC 15930</strain>
    </source>
</reference>
<dbReference type="PATRIC" id="fig|1122985.7.peg.1977"/>
<dbReference type="PROSITE" id="PS51257">
    <property type="entry name" value="PROKAR_LIPOPROTEIN"/>
    <property type="match status" value="1"/>
</dbReference>
<sequence>MKRVFHLLFISLFALTFASCENKEKQADKLTEEFMRKNLNDPRSYQLVERGKVDSLFSEFRATDEAQYMLDKVKQITDSATRYSESVKTVPQAQKMLADGQRILEEYKKKQKAFKRQFLGYAFKVSFRAMNEHGALVRSYVVFRLNPEMDKVSIEDADMNIFSIFASDAINDNMTKY</sequence>
<feature type="chain" id="PRO_5001665376" description="Gliding motility-associated protein GldM N-terminal domain-containing protein" evidence="1">
    <location>
        <begin position="19"/>
        <end position="177"/>
    </location>
</feature>
<keyword evidence="1" id="KW-0732">Signal</keyword>
<evidence type="ECO:0008006" key="4">
    <source>
        <dbReference type="Google" id="ProtNLM"/>
    </source>
</evidence>
<keyword evidence="3" id="KW-1185">Reference proteome</keyword>
<gene>
    <name evidence="2" type="ORF">HMPREF1991_01904</name>
</gene>
<evidence type="ECO:0000313" key="2">
    <source>
        <dbReference type="EMBL" id="KDR52029.1"/>
    </source>
</evidence>
<organism evidence="2 3">
    <name type="scientific">Hoylesella loescheii DSM 19665 = JCM 12249 = ATCC 15930</name>
    <dbReference type="NCBI Taxonomy" id="1122985"/>
    <lineage>
        <taxon>Bacteria</taxon>
        <taxon>Pseudomonadati</taxon>
        <taxon>Bacteroidota</taxon>
        <taxon>Bacteroidia</taxon>
        <taxon>Bacteroidales</taxon>
        <taxon>Prevotellaceae</taxon>
        <taxon>Hoylesella</taxon>
    </lineage>
</organism>